<feature type="domain" description="Alcohol dehydrogenase-like C-terminal" evidence="2">
    <location>
        <begin position="94"/>
        <end position="200"/>
    </location>
</feature>
<comment type="caution">
    <text evidence="3">The sequence shown here is derived from an EMBL/GenBank/DDBJ whole genome shotgun (WGS) entry which is preliminary data.</text>
</comment>
<keyword evidence="4" id="KW-1185">Reference proteome</keyword>
<dbReference type="Proteomes" id="UP001634394">
    <property type="component" value="Unassembled WGS sequence"/>
</dbReference>
<evidence type="ECO:0000313" key="4">
    <source>
        <dbReference type="Proteomes" id="UP001634394"/>
    </source>
</evidence>
<protein>
    <recommendedName>
        <fullName evidence="2">Alcohol dehydrogenase-like C-terminal domain-containing protein</fullName>
    </recommendedName>
</protein>
<dbReference type="Gene3D" id="3.40.50.720">
    <property type="entry name" value="NAD(P)-binding Rossmann-like Domain"/>
    <property type="match status" value="1"/>
</dbReference>
<dbReference type="EMBL" id="JBJQND010000017">
    <property type="protein sequence ID" value="KAL3843289.1"/>
    <property type="molecule type" value="Genomic_DNA"/>
</dbReference>
<sequence>MTVTEFENKLDNSLCGGNIMEENSNKLLTPCMKTVVTIETCEDAEKSVDLAYNALTAAKRHIEGQEDKKASTTVLIIGANKLGRVSAEHAPNMLAYPMGQINVFIADSSIERLMAAEAICCDVICWSVDEHEQSLVEKTKSACKGGADLIMDFIGTPRTIQRAMKILNKGGALLVGPVALANITINPSTLIAQQQSIIGVPDNKKTNEVTTDHFRLHRLVSYDPFEF</sequence>
<dbReference type="InterPro" id="IPR050129">
    <property type="entry name" value="Zn_alcohol_dh"/>
</dbReference>
<dbReference type="SUPFAM" id="SSF51735">
    <property type="entry name" value="NAD(P)-binding Rossmann-fold domains"/>
    <property type="match status" value="1"/>
</dbReference>
<dbReference type="PANTHER" id="PTHR43401">
    <property type="entry name" value="L-THREONINE 3-DEHYDROGENASE"/>
    <property type="match status" value="1"/>
</dbReference>
<keyword evidence="1" id="KW-0560">Oxidoreductase</keyword>
<organism evidence="3 4">
    <name type="scientific">Sinanodonta woodiana</name>
    <name type="common">Chinese pond mussel</name>
    <name type="synonym">Anodonta woodiana</name>
    <dbReference type="NCBI Taxonomy" id="1069815"/>
    <lineage>
        <taxon>Eukaryota</taxon>
        <taxon>Metazoa</taxon>
        <taxon>Spiralia</taxon>
        <taxon>Lophotrochozoa</taxon>
        <taxon>Mollusca</taxon>
        <taxon>Bivalvia</taxon>
        <taxon>Autobranchia</taxon>
        <taxon>Heteroconchia</taxon>
        <taxon>Palaeoheterodonta</taxon>
        <taxon>Unionida</taxon>
        <taxon>Unionoidea</taxon>
        <taxon>Unionidae</taxon>
        <taxon>Unioninae</taxon>
        <taxon>Sinanodonta</taxon>
    </lineage>
</organism>
<evidence type="ECO:0000259" key="2">
    <source>
        <dbReference type="Pfam" id="PF00107"/>
    </source>
</evidence>
<dbReference type="InterPro" id="IPR036291">
    <property type="entry name" value="NAD(P)-bd_dom_sf"/>
</dbReference>
<proteinExistence type="predicted"/>
<evidence type="ECO:0000256" key="1">
    <source>
        <dbReference type="ARBA" id="ARBA00023002"/>
    </source>
</evidence>
<dbReference type="AlphaFoldDB" id="A0ABD3U1L2"/>
<dbReference type="GO" id="GO:0016491">
    <property type="term" value="F:oxidoreductase activity"/>
    <property type="evidence" value="ECO:0007669"/>
    <property type="project" value="UniProtKB-KW"/>
</dbReference>
<dbReference type="InterPro" id="IPR013149">
    <property type="entry name" value="ADH-like_C"/>
</dbReference>
<name>A0ABD3U1L2_SINWO</name>
<accession>A0ABD3U1L2</accession>
<evidence type="ECO:0000313" key="3">
    <source>
        <dbReference type="EMBL" id="KAL3843289.1"/>
    </source>
</evidence>
<dbReference type="PANTHER" id="PTHR43401:SF2">
    <property type="entry name" value="L-THREONINE 3-DEHYDROGENASE"/>
    <property type="match status" value="1"/>
</dbReference>
<gene>
    <name evidence="3" type="ORF">ACJMK2_021230</name>
</gene>
<dbReference type="Pfam" id="PF00107">
    <property type="entry name" value="ADH_zinc_N"/>
    <property type="match status" value="1"/>
</dbReference>
<reference evidence="3 4" key="1">
    <citation type="submission" date="2024-11" db="EMBL/GenBank/DDBJ databases">
        <title>Chromosome-level genome assembly of the freshwater bivalve Anodonta woodiana.</title>
        <authorList>
            <person name="Chen X."/>
        </authorList>
    </citation>
    <scope>NUCLEOTIDE SEQUENCE [LARGE SCALE GENOMIC DNA]</scope>
    <source>
        <strain evidence="3">MN2024</strain>
        <tissue evidence="3">Gills</tissue>
    </source>
</reference>